<dbReference type="AlphaFoldDB" id="A0A4R5CHL0"/>
<sequence>MPALLDGYTGARWSELVGRQPHEYDEINKAIRIAEPLAEARGRLVKVAVLVTDACWSIPVSDPCAGSGAGCGWRRPRARPLPGGSIYRWSSAGTWRRSWTATAASRVLHQPGGEVAAPVRLRAPRLASGLRR</sequence>
<organism evidence="1 2">
    <name type="scientific">Actinomadura rubrisoli</name>
    <dbReference type="NCBI Taxonomy" id="2530368"/>
    <lineage>
        <taxon>Bacteria</taxon>
        <taxon>Bacillati</taxon>
        <taxon>Actinomycetota</taxon>
        <taxon>Actinomycetes</taxon>
        <taxon>Streptosporangiales</taxon>
        <taxon>Thermomonosporaceae</taxon>
        <taxon>Actinomadura</taxon>
    </lineage>
</organism>
<keyword evidence="2" id="KW-1185">Reference proteome</keyword>
<gene>
    <name evidence="1" type="ORF">E1298_02025</name>
</gene>
<comment type="caution">
    <text evidence="1">The sequence shown here is derived from an EMBL/GenBank/DDBJ whole genome shotgun (WGS) entry which is preliminary data.</text>
</comment>
<reference evidence="1 2" key="1">
    <citation type="submission" date="2019-03" db="EMBL/GenBank/DDBJ databases">
        <title>Draft genome sequences of novel Actinobacteria.</title>
        <authorList>
            <person name="Sahin N."/>
            <person name="Ay H."/>
            <person name="Saygin H."/>
        </authorList>
    </citation>
    <scope>NUCLEOTIDE SEQUENCE [LARGE SCALE GENOMIC DNA]</scope>
    <source>
        <strain evidence="1 2">H3C3</strain>
    </source>
</reference>
<evidence type="ECO:0000313" key="2">
    <source>
        <dbReference type="Proteomes" id="UP000294513"/>
    </source>
</evidence>
<evidence type="ECO:0000313" key="1">
    <source>
        <dbReference type="EMBL" id="TDD96782.1"/>
    </source>
</evidence>
<protein>
    <submittedName>
        <fullName evidence="1">Uncharacterized protein</fullName>
    </submittedName>
</protein>
<proteinExistence type="predicted"/>
<accession>A0A4R5CHL0</accession>
<name>A0A4R5CHL0_9ACTN</name>
<dbReference type="Proteomes" id="UP000294513">
    <property type="component" value="Unassembled WGS sequence"/>
</dbReference>
<dbReference type="RefSeq" id="WP_131889000.1">
    <property type="nucleotide sequence ID" value="NZ_SMKU01000004.1"/>
</dbReference>
<dbReference type="OrthoDB" id="4529782at2"/>
<dbReference type="EMBL" id="SMKU01000004">
    <property type="protein sequence ID" value="TDD96782.1"/>
    <property type="molecule type" value="Genomic_DNA"/>
</dbReference>